<evidence type="ECO:0000313" key="2">
    <source>
        <dbReference type="Proteomes" id="UP000824238"/>
    </source>
</evidence>
<reference evidence="1" key="1">
    <citation type="submission" date="2020-10" db="EMBL/GenBank/DDBJ databases">
        <authorList>
            <person name="Gilroy R."/>
        </authorList>
    </citation>
    <scope>NUCLEOTIDE SEQUENCE</scope>
    <source>
        <strain evidence="1">ChiGjej3B3-7149</strain>
    </source>
</reference>
<dbReference type="Proteomes" id="UP000824238">
    <property type="component" value="Unassembled WGS sequence"/>
</dbReference>
<proteinExistence type="predicted"/>
<organism evidence="1 2">
    <name type="scientific">Candidatus Scatomorpha intestinigallinarum</name>
    <dbReference type="NCBI Taxonomy" id="2840923"/>
    <lineage>
        <taxon>Bacteria</taxon>
        <taxon>Bacillati</taxon>
        <taxon>Bacillota</taxon>
        <taxon>Clostridia</taxon>
        <taxon>Eubacteriales</taxon>
        <taxon>Candidatus Scatomorpha</taxon>
    </lineage>
</organism>
<name>A0A9D1DN54_9FIRM</name>
<gene>
    <name evidence="1" type="ORF">IAD36_09745</name>
</gene>
<reference evidence="1" key="2">
    <citation type="journal article" date="2021" name="PeerJ">
        <title>Extensive microbial diversity within the chicken gut microbiome revealed by metagenomics and culture.</title>
        <authorList>
            <person name="Gilroy R."/>
            <person name="Ravi A."/>
            <person name="Getino M."/>
            <person name="Pursley I."/>
            <person name="Horton D.L."/>
            <person name="Alikhan N.F."/>
            <person name="Baker D."/>
            <person name="Gharbi K."/>
            <person name="Hall N."/>
            <person name="Watson M."/>
            <person name="Adriaenssens E.M."/>
            <person name="Foster-Nyarko E."/>
            <person name="Jarju S."/>
            <person name="Secka A."/>
            <person name="Antonio M."/>
            <person name="Oren A."/>
            <person name="Chaudhuri R.R."/>
            <person name="La Ragione R."/>
            <person name="Hildebrand F."/>
            <person name="Pallen M.J."/>
        </authorList>
    </citation>
    <scope>NUCLEOTIDE SEQUENCE</scope>
    <source>
        <strain evidence="1">ChiGjej3B3-7149</strain>
    </source>
</reference>
<sequence length="180" mass="19678">MKGFTRREPLFSLCGLKCGLCRMHLGGYCPGCGGGEGNQSCAIARCSLEHGGPEFCWDCPEYPCARYEGFDECDSFVPHSARARDAAEARSLGIEAYMARMRESAALLEELLGGYNDGRRKTLFSTAAYLLPPEDLRAVLERLRAQAEGLELKERAALAARLLTEAAQARGLSLKLVKKP</sequence>
<accession>A0A9D1DN54</accession>
<dbReference type="EMBL" id="DVHH01000233">
    <property type="protein sequence ID" value="HIR55862.1"/>
    <property type="molecule type" value="Genomic_DNA"/>
</dbReference>
<evidence type="ECO:0000313" key="1">
    <source>
        <dbReference type="EMBL" id="HIR55862.1"/>
    </source>
</evidence>
<dbReference type="AlphaFoldDB" id="A0A9D1DN54"/>
<comment type="caution">
    <text evidence="1">The sequence shown here is derived from an EMBL/GenBank/DDBJ whole genome shotgun (WGS) entry which is preliminary data.</text>
</comment>
<protein>
    <submittedName>
        <fullName evidence="1">DUF3795 domain-containing protein</fullName>
    </submittedName>
</protein>